<evidence type="ECO:0008006" key="3">
    <source>
        <dbReference type="Google" id="ProtNLM"/>
    </source>
</evidence>
<sequence length="150" mass="17282">GTYPCLGCNCCSSIIKGFKINHPTKGSEVNLNEYATCKSTFVVYLLKCLCGLGYVGQTSREVKMRIQEHKSNIRNFKNDTQRDTQVSRHFIEFKHNCMQLRGCVLDEVAPDRRVGNRLQRLLQIEGKWIKKLNTLNPDDLNEAWSLKPYL</sequence>
<dbReference type="PANTHER" id="PTHR21301:SF12">
    <property type="match status" value="1"/>
</dbReference>
<dbReference type="AlphaFoldDB" id="A0A974I0I7"/>
<gene>
    <name evidence="1" type="ORF">XELAEV_18008966mg</name>
</gene>
<feature type="non-terminal residue" evidence="1">
    <location>
        <position position="1"/>
    </location>
</feature>
<accession>A0A974I0I7</accession>
<protein>
    <recommendedName>
        <fullName evidence="3">GIY-YIG domain-containing protein</fullName>
    </recommendedName>
</protein>
<dbReference type="Gene3D" id="3.40.1440.10">
    <property type="entry name" value="GIY-YIG endonuclease"/>
    <property type="match status" value="1"/>
</dbReference>
<evidence type="ECO:0000313" key="1">
    <source>
        <dbReference type="EMBL" id="OCT96751.1"/>
    </source>
</evidence>
<name>A0A974I0I7_XENLA</name>
<evidence type="ECO:0000313" key="2">
    <source>
        <dbReference type="Proteomes" id="UP000694892"/>
    </source>
</evidence>
<proteinExistence type="predicted"/>
<dbReference type="PANTHER" id="PTHR21301">
    <property type="entry name" value="REVERSE TRANSCRIPTASE"/>
    <property type="match status" value="1"/>
</dbReference>
<dbReference type="CDD" id="cd10442">
    <property type="entry name" value="GIY-YIG_PLEs"/>
    <property type="match status" value="1"/>
</dbReference>
<reference evidence="2" key="1">
    <citation type="journal article" date="2016" name="Nature">
        <title>Genome evolution in the allotetraploid frog Xenopus laevis.</title>
        <authorList>
            <person name="Session A.M."/>
            <person name="Uno Y."/>
            <person name="Kwon T."/>
            <person name="Chapman J.A."/>
            <person name="Toyoda A."/>
            <person name="Takahashi S."/>
            <person name="Fukui A."/>
            <person name="Hikosaka A."/>
            <person name="Suzuki A."/>
            <person name="Kondo M."/>
            <person name="van Heeringen S.J."/>
            <person name="Quigley I."/>
            <person name="Heinz S."/>
            <person name="Ogino H."/>
            <person name="Ochi H."/>
            <person name="Hellsten U."/>
            <person name="Lyons J.B."/>
            <person name="Simakov O."/>
            <person name="Putnam N."/>
            <person name="Stites J."/>
            <person name="Kuroki Y."/>
            <person name="Tanaka T."/>
            <person name="Michiue T."/>
            <person name="Watanabe M."/>
            <person name="Bogdanovic O."/>
            <person name="Lister R."/>
            <person name="Georgiou G."/>
            <person name="Paranjpe S.S."/>
            <person name="van Kruijsbergen I."/>
            <person name="Shu S."/>
            <person name="Carlson J."/>
            <person name="Kinoshita T."/>
            <person name="Ohta Y."/>
            <person name="Mawaribuchi S."/>
            <person name="Jenkins J."/>
            <person name="Grimwood J."/>
            <person name="Schmutz J."/>
            <person name="Mitros T."/>
            <person name="Mozaffari S.V."/>
            <person name="Suzuki Y."/>
            <person name="Haramoto Y."/>
            <person name="Yamamoto T.S."/>
            <person name="Takagi C."/>
            <person name="Heald R."/>
            <person name="Miller K."/>
            <person name="Haudenschild C."/>
            <person name="Kitzman J."/>
            <person name="Nakayama T."/>
            <person name="Izutsu Y."/>
            <person name="Robert J."/>
            <person name="Fortriede J."/>
            <person name="Burns K."/>
            <person name="Lotay V."/>
            <person name="Karimi K."/>
            <person name="Yasuoka Y."/>
            <person name="Dichmann D.S."/>
            <person name="Flajnik M.F."/>
            <person name="Houston D.W."/>
            <person name="Shendure J."/>
            <person name="DuPasquier L."/>
            <person name="Vize P.D."/>
            <person name="Zorn A.M."/>
            <person name="Ito M."/>
            <person name="Marcotte E.M."/>
            <person name="Wallingford J.B."/>
            <person name="Ito Y."/>
            <person name="Asashima M."/>
            <person name="Ueno N."/>
            <person name="Matsuda Y."/>
            <person name="Veenstra G.J."/>
            <person name="Fujiyama A."/>
            <person name="Harland R.M."/>
            <person name="Taira M."/>
            <person name="Rokhsar D.S."/>
        </authorList>
    </citation>
    <scope>NUCLEOTIDE SEQUENCE [LARGE SCALE GENOMIC DNA]</scope>
    <source>
        <strain evidence="2">J</strain>
    </source>
</reference>
<dbReference type="Proteomes" id="UP000694892">
    <property type="component" value="Chromosome 1S"/>
</dbReference>
<dbReference type="EMBL" id="CM004467">
    <property type="protein sequence ID" value="OCT96751.1"/>
    <property type="molecule type" value="Genomic_DNA"/>
</dbReference>
<organism evidence="1 2">
    <name type="scientific">Xenopus laevis</name>
    <name type="common">African clawed frog</name>
    <dbReference type="NCBI Taxonomy" id="8355"/>
    <lineage>
        <taxon>Eukaryota</taxon>
        <taxon>Metazoa</taxon>
        <taxon>Chordata</taxon>
        <taxon>Craniata</taxon>
        <taxon>Vertebrata</taxon>
        <taxon>Euteleostomi</taxon>
        <taxon>Amphibia</taxon>
        <taxon>Batrachia</taxon>
        <taxon>Anura</taxon>
        <taxon>Pipoidea</taxon>
        <taxon>Pipidae</taxon>
        <taxon>Xenopodinae</taxon>
        <taxon>Xenopus</taxon>
        <taxon>Xenopus</taxon>
    </lineage>
</organism>
<dbReference type="InterPro" id="IPR035901">
    <property type="entry name" value="GIY-YIG_endonuc_sf"/>
</dbReference>